<evidence type="ECO:0000313" key="2">
    <source>
        <dbReference type="Proteomes" id="UP001153954"/>
    </source>
</evidence>
<gene>
    <name evidence="1" type="ORF">EEDITHA_LOCUS3433</name>
</gene>
<reference evidence="1" key="1">
    <citation type="submission" date="2022-03" db="EMBL/GenBank/DDBJ databases">
        <authorList>
            <person name="Tunstrom K."/>
        </authorList>
    </citation>
    <scope>NUCLEOTIDE SEQUENCE</scope>
</reference>
<organism evidence="1 2">
    <name type="scientific">Euphydryas editha</name>
    <name type="common">Edith's checkerspot</name>
    <dbReference type="NCBI Taxonomy" id="104508"/>
    <lineage>
        <taxon>Eukaryota</taxon>
        <taxon>Metazoa</taxon>
        <taxon>Ecdysozoa</taxon>
        <taxon>Arthropoda</taxon>
        <taxon>Hexapoda</taxon>
        <taxon>Insecta</taxon>
        <taxon>Pterygota</taxon>
        <taxon>Neoptera</taxon>
        <taxon>Endopterygota</taxon>
        <taxon>Lepidoptera</taxon>
        <taxon>Glossata</taxon>
        <taxon>Ditrysia</taxon>
        <taxon>Papilionoidea</taxon>
        <taxon>Nymphalidae</taxon>
        <taxon>Nymphalinae</taxon>
        <taxon>Euphydryas</taxon>
    </lineage>
</organism>
<dbReference type="EMBL" id="CAKOGL010000006">
    <property type="protein sequence ID" value="CAH2087145.1"/>
    <property type="molecule type" value="Genomic_DNA"/>
</dbReference>
<keyword evidence="2" id="KW-1185">Reference proteome</keyword>
<name>A0AAU9TJ59_EUPED</name>
<dbReference type="Proteomes" id="UP001153954">
    <property type="component" value="Unassembled WGS sequence"/>
</dbReference>
<sequence>MDLKCFIEIERVHGASLRPRAGGDVIPERSVGTLDLNMSYSAPSNLVLTPAPECRKLSRGISRATDNEGLVWALRSNTEPEPNTLTSDHILLLPDISVYPPDFR</sequence>
<evidence type="ECO:0000313" key="1">
    <source>
        <dbReference type="EMBL" id="CAH2087145.1"/>
    </source>
</evidence>
<proteinExistence type="predicted"/>
<comment type="caution">
    <text evidence="1">The sequence shown here is derived from an EMBL/GenBank/DDBJ whole genome shotgun (WGS) entry which is preliminary data.</text>
</comment>
<dbReference type="AlphaFoldDB" id="A0AAU9TJ59"/>
<accession>A0AAU9TJ59</accession>
<protein>
    <submittedName>
        <fullName evidence="1">Uncharacterized protein</fullName>
    </submittedName>
</protein>